<keyword evidence="1" id="KW-0614">Plasmid</keyword>
<dbReference type="Proteomes" id="UP000001192">
    <property type="component" value="Plasmid pBPHY01"/>
</dbReference>
<accession>B2JTN6</accession>
<dbReference type="KEGG" id="bph:Bphy_6929"/>
<proteinExistence type="predicted"/>
<name>B2JTN6_PARP8</name>
<reference evidence="2" key="1">
    <citation type="journal article" date="2014" name="Stand. Genomic Sci.">
        <title>Complete genome sequence of Burkholderia phymatum STM815(T), a broad host range and efficient nitrogen-fixing symbiont of Mimosa species.</title>
        <authorList>
            <person name="Moulin L."/>
            <person name="Klonowska A."/>
            <person name="Caroline B."/>
            <person name="Booth K."/>
            <person name="Vriezen J.A."/>
            <person name="Melkonian R."/>
            <person name="James E.K."/>
            <person name="Young J.P."/>
            <person name="Bena G."/>
            <person name="Hauser L."/>
            <person name="Land M."/>
            <person name="Kyrpides N."/>
            <person name="Bruce D."/>
            <person name="Chain P."/>
            <person name="Copeland A."/>
            <person name="Pitluck S."/>
            <person name="Woyke T."/>
            <person name="Lizotte-Waniewski M."/>
            <person name="Bristow J."/>
            <person name="Riley M."/>
        </authorList>
    </citation>
    <scope>NUCLEOTIDE SEQUENCE [LARGE SCALE GENOMIC DNA]</scope>
    <source>
        <strain evidence="2">DSM 17167 / CIP 108236 / LMG 21445 / STM815</strain>
        <plasmid evidence="2">Plasmid pBPHY01</plasmid>
    </source>
</reference>
<dbReference type="AlphaFoldDB" id="B2JTN6"/>
<gene>
    <name evidence="1" type="ordered locus">Bphy_6929</name>
</gene>
<geneLocation type="plasmid" evidence="1 2">
    <name>pBPHY01</name>
</geneLocation>
<dbReference type="EMBL" id="CP001045">
    <property type="protein sequence ID" value="ACC75939.1"/>
    <property type="molecule type" value="Genomic_DNA"/>
</dbReference>
<evidence type="ECO:0000313" key="1">
    <source>
        <dbReference type="EMBL" id="ACC75939.1"/>
    </source>
</evidence>
<sequence>MEEHMPGIALDSVAIFQRKVSTFSASYIADWRDWISTPPHAKPARLGKILRKWQACRPNTMRRDELSAGHEPPYLDDLIAQAAPHVEVLSTFDIAQFSPIGDRAYVLALDALWNVFEHLSYEGRARAGLAGSVGISKAVMLITDGRVGPAFDSEVRSALKIGKISNASEWQNALLRVSEDIQAFEKEAGLAFSTAKPPGFEALENGRVYDMALGPR</sequence>
<dbReference type="HOGENOM" id="CLU_1275704_0_0_4"/>
<organism evidence="1 2">
    <name type="scientific">Paraburkholderia phymatum (strain DSM 17167 / CIP 108236 / LMG 21445 / STM815)</name>
    <name type="common">Burkholderia phymatum</name>
    <dbReference type="NCBI Taxonomy" id="391038"/>
    <lineage>
        <taxon>Bacteria</taxon>
        <taxon>Pseudomonadati</taxon>
        <taxon>Pseudomonadota</taxon>
        <taxon>Betaproteobacteria</taxon>
        <taxon>Burkholderiales</taxon>
        <taxon>Burkholderiaceae</taxon>
        <taxon>Paraburkholderia</taxon>
    </lineage>
</organism>
<evidence type="ECO:0000313" key="2">
    <source>
        <dbReference type="Proteomes" id="UP000001192"/>
    </source>
</evidence>
<protein>
    <submittedName>
        <fullName evidence="1">Uncharacterized protein</fullName>
    </submittedName>
</protein>
<keyword evidence="2" id="KW-1185">Reference proteome</keyword>